<dbReference type="InterPro" id="IPR017871">
    <property type="entry name" value="ABC_transporter-like_CS"/>
</dbReference>
<protein>
    <submittedName>
        <fullName evidence="5">ABC transporter ATP-binding protein</fullName>
    </submittedName>
</protein>
<dbReference type="InterPro" id="IPR015854">
    <property type="entry name" value="ABC_transpr_LolD-like"/>
</dbReference>
<organism evidence="5 6">
    <name type="scientific">Candidatus Falkowbacteria bacterium RIFOXYA2_FULL_38_12</name>
    <dbReference type="NCBI Taxonomy" id="1797993"/>
    <lineage>
        <taxon>Bacteria</taxon>
        <taxon>Candidatus Falkowiibacteriota</taxon>
    </lineage>
</organism>
<dbReference type="GO" id="GO:0098796">
    <property type="term" value="C:membrane protein complex"/>
    <property type="evidence" value="ECO:0007669"/>
    <property type="project" value="UniProtKB-ARBA"/>
</dbReference>
<dbReference type="Gene3D" id="3.40.50.300">
    <property type="entry name" value="P-loop containing nucleotide triphosphate hydrolases"/>
    <property type="match status" value="1"/>
</dbReference>
<evidence type="ECO:0000256" key="2">
    <source>
        <dbReference type="ARBA" id="ARBA00022741"/>
    </source>
</evidence>
<comment type="caution">
    <text evidence="5">The sequence shown here is derived from an EMBL/GenBank/DDBJ whole genome shotgun (WGS) entry which is preliminary data.</text>
</comment>
<keyword evidence="1" id="KW-0813">Transport</keyword>
<dbReference type="InterPro" id="IPR003439">
    <property type="entry name" value="ABC_transporter-like_ATP-bd"/>
</dbReference>
<dbReference type="InterPro" id="IPR017911">
    <property type="entry name" value="MacB-like_ATP-bd"/>
</dbReference>
<keyword evidence="2" id="KW-0547">Nucleotide-binding</keyword>
<dbReference type="GO" id="GO:0016887">
    <property type="term" value="F:ATP hydrolysis activity"/>
    <property type="evidence" value="ECO:0007669"/>
    <property type="project" value="InterPro"/>
</dbReference>
<dbReference type="AlphaFoldDB" id="A0A1F5S3Y2"/>
<keyword evidence="3 5" id="KW-0067">ATP-binding</keyword>
<evidence type="ECO:0000256" key="1">
    <source>
        <dbReference type="ARBA" id="ARBA00022448"/>
    </source>
</evidence>
<dbReference type="GO" id="GO:0005524">
    <property type="term" value="F:ATP binding"/>
    <property type="evidence" value="ECO:0007669"/>
    <property type="project" value="UniProtKB-KW"/>
</dbReference>
<proteinExistence type="predicted"/>
<dbReference type="Proteomes" id="UP000177407">
    <property type="component" value="Unassembled WGS sequence"/>
</dbReference>
<name>A0A1F5S3Y2_9BACT</name>
<gene>
    <name evidence="5" type="ORF">A2257_00730</name>
</gene>
<evidence type="ECO:0000313" key="6">
    <source>
        <dbReference type="Proteomes" id="UP000177407"/>
    </source>
</evidence>
<dbReference type="PANTHER" id="PTHR24220:SF86">
    <property type="entry name" value="ABC TRANSPORTER ABCH.1"/>
    <property type="match status" value="1"/>
</dbReference>
<accession>A0A1F5S3Y2</accession>
<sequence length="237" mass="26902">MIKIEDVWKIYTLGKVDVPVLRGLSLRIFRGDFVAIVGPSGSGKTTAMNMVGCLDLPTKGNIFLDSHNISELKEDELARIRGQKIGFIFQQFNLVPSLSAIENVILPLFFQDVERKKSESRALELIKSVGLEKRYKHKPRELSGGEQQRVAIARALVADPEIILADEPTGNLDSENGKKIMDLLVDLWKEHKKTLIIVTHDPFVASFAERVISLRDGKMVENEEYIKRFLDKRMDRK</sequence>
<dbReference type="Pfam" id="PF00005">
    <property type="entry name" value="ABC_tran"/>
    <property type="match status" value="1"/>
</dbReference>
<dbReference type="EMBL" id="MFGA01000008">
    <property type="protein sequence ID" value="OGF21346.1"/>
    <property type="molecule type" value="Genomic_DNA"/>
</dbReference>
<feature type="domain" description="ABC transporter" evidence="4">
    <location>
        <begin position="2"/>
        <end position="237"/>
    </location>
</feature>
<dbReference type="FunFam" id="3.40.50.300:FF:000032">
    <property type="entry name" value="Export ABC transporter ATP-binding protein"/>
    <property type="match status" value="1"/>
</dbReference>
<dbReference type="SUPFAM" id="SSF52540">
    <property type="entry name" value="P-loop containing nucleoside triphosphate hydrolases"/>
    <property type="match status" value="1"/>
</dbReference>
<dbReference type="GO" id="GO:0005886">
    <property type="term" value="C:plasma membrane"/>
    <property type="evidence" value="ECO:0007669"/>
    <property type="project" value="TreeGrafter"/>
</dbReference>
<dbReference type="GO" id="GO:0022857">
    <property type="term" value="F:transmembrane transporter activity"/>
    <property type="evidence" value="ECO:0007669"/>
    <property type="project" value="TreeGrafter"/>
</dbReference>
<dbReference type="InterPro" id="IPR003593">
    <property type="entry name" value="AAA+_ATPase"/>
</dbReference>
<dbReference type="CDD" id="cd03255">
    <property type="entry name" value="ABC_MJ0796_LolCDE_FtsE"/>
    <property type="match status" value="1"/>
</dbReference>
<evidence type="ECO:0000313" key="5">
    <source>
        <dbReference type="EMBL" id="OGF21346.1"/>
    </source>
</evidence>
<dbReference type="PROSITE" id="PS00211">
    <property type="entry name" value="ABC_TRANSPORTER_1"/>
    <property type="match status" value="1"/>
</dbReference>
<evidence type="ECO:0000256" key="3">
    <source>
        <dbReference type="ARBA" id="ARBA00022840"/>
    </source>
</evidence>
<dbReference type="PROSITE" id="PS50893">
    <property type="entry name" value="ABC_TRANSPORTER_2"/>
    <property type="match status" value="1"/>
</dbReference>
<dbReference type="InterPro" id="IPR027417">
    <property type="entry name" value="P-loop_NTPase"/>
</dbReference>
<reference evidence="5 6" key="1">
    <citation type="journal article" date="2016" name="Nat. Commun.">
        <title>Thousands of microbial genomes shed light on interconnected biogeochemical processes in an aquifer system.</title>
        <authorList>
            <person name="Anantharaman K."/>
            <person name="Brown C.T."/>
            <person name="Hug L.A."/>
            <person name="Sharon I."/>
            <person name="Castelle C.J."/>
            <person name="Probst A.J."/>
            <person name="Thomas B.C."/>
            <person name="Singh A."/>
            <person name="Wilkins M.J."/>
            <person name="Karaoz U."/>
            <person name="Brodie E.L."/>
            <person name="Williams K.H."/>
            <person name="Hubbard S.S."/>
            <person name="Banfield J.F."/>
        </authorList>
    </citation>
    <scope>NUCLEOTIDE SEQUENCE [LARGE SCALE GENOMIC DNA]</scope>
</reference>
<evidence type="ECO:0000259" key="4">
    <source>
        <dbReference type="PROSITE" id="PS50893"/>
    </source>
</evidence>
<dbReference type="PANTHER" id="PTHR24220">
    <property type="entry name" value="IMPORT ATP-BINDING PROTEIN"/>
    <property type="match status" value="1"/>
</dbReference>
<dbReference type="SMART" id="SM00382">
    <property type="entry name" value="AAA"/>
    <property type="match status" value="1"/>
</dbReference>